<evidence type="ECO:0000313" key="3">
    <source>
        <dbReference type="Proteomes" id="UP000190130"/>
    </source>
</evidence>
<gene>
    <name evidence="2" type="ORF">SAMN05660750_02060</name>
</gene>
<evidence type="ECO:0008006" key="4">
    <source>
        <dbReference type="Google" id="ProtNLM"/>
    </source>
</evidence>
<organism evidence="2 3">
    <name type="scientific">Bosea thiooxidans</name>
    <dbReference type="NCBI Taxonomy" id="53254"/>
    <lineage>
        <taxon>Bacteria</taxon>
        <taxon>Pseudomonadati</taxon>
        <taxon>Pseudomonadota</taxon>
        <taxon>Alphaproteobacteria</taxon>
        <taxon>Hyphomicrobiales</taxon>
        <taxon>Boseaceae</taxon>
        <taxon>Bosea</taxon>
    </lineage>
</organism>
<name>A0A1T5DJ54_9HYPH</name>
<dbReference type="EMBL" id="FUYX01000004">
    <property type="protein sequence ID" value="SKB71726.1"/>
    <property type="molecule type" value="Genomic_DNA"/>
</dbReference>
<dbReference type="InterPro" id="IPR021738">
    <property type="entry name" value="DUF3309"/>
</dbReference>
<protein>
    <recommendedName>
        <fullName evidence="4">DUF3309 domain-containing protein</fullName>
    </recommendedName>
</protein>
<accession>A0A1T5DJ54</accession>
<keyword evidence="1" id="KW-1133">Transmembrane helix</keyword>
<evidence type="ECO:0000256" key="1">
    <source>
        <dbReference type="SAM" id="Phobius"/>
    </source>
</evidence>
<dbReference type="RefSeq" id="WP_079591416.1">
    <property type="nucleotide sequence ID" value="NZ_FUYX01000004.1"/>
</dbReference>
<reference evidence="2 3" key="1">
    <citation type="submission" date="2017-02" db="EMBL/GenBank/DDBJ databases">
        <authorList>
            <person name="Peterson S.W."/>
        </authorList>
    </citation>
    <scope>NUCLEOTIDE SEQUENCE [LARGE SCALE GENOMIC DNA]</scope>
    <source>
        <strain evidence="2 3">DSM 9653</strain>
    </source>
</reference>
<evidence type="ECO:0000313" key="2">
    <source>
        <dbReference type="EMBL" id="SKB71726.1"/>
    </source>
</evidence>
<dbReference type="AlphaFoldDB" id="A0A1T5DJ54"/>
<sequence length="55" mass="5554">MSTLLIVILVVLLFGGGYYGHRSYGPAGLGGVLGFVLVVVLILWLLGAIGGAPVA</sequence>
<proteinExistence type="predicted"/>
<keyword evidence="1" id="KW-0472">Membrane</keyword>
<keyword evidence="1" id="KW-0812">Transmembrane</keyword>
<feature type="transmembrane region" description="Helical" evidence="1">
    <location>
        <begin position="32"/>
        <end position="54"/>
    </location>
</feature>
<dbReference type="Proteomes" id="UP000190130">
    <property type="component" value="Unassembled WGS sequence"/>
</dbReference>
<dbReference type="Pfam" id="PF11752">
    <property type="entry name" value="DUF3309"/>
    <property type="match status" value="1"/>
</dbReference>